<dbReference type="Gene3D" id="3.40.50.150">
    <property type="entry name" value="Vaccinia Virus protein VP39"/>
    <property type="match status" value="1"/>
</dbReference>
<dbReference type="PANTHER" id="PTHR44942:SF4">
    <property type="entry name" value="METHYLTRANSFERASE TYPE 11 DOMAIN-CONTAINING PROTEIN"/>
    <property type="match status" value="1"/>
</dbReference>
<organism evidence="5 6">
    <name type="scientific">Halobacillus aidingensis</name>
    <dbReference type="NCBI Taxonomy" id="240303"/>
    <lineage>
        <taxon>Bacteria</taxon>
        <taxon>Bacillati</taxon>
        <taxon>Bacillota</taxon>
        <taxon>Bacilli</taxon>
        <taxon>Bacillales</taxon>
        <taxon>Bacillaceae</taxon>
        <taxon>Halobacillus</taxon>
    </lineage>
</organism>
<dbReference type="PANTHER" id="PTHR44942">
    <property type="entry name" value="METHYLTRANSF_11 DOMAIN-CONTAINING PROTEIN"/>
    <property type="match status" value="1"/>
</dbReference>
<proteinExistence type="inferred from homology"/>
<feature type="domain" description="Methyltransferase type 11" evidence="4">
    <location>
        <begin position="48"/>
        <end position="141"/>
    </location>
</feature>
<dbReference type="AlphaFoldDB" id="A0A1H0Q271"/>
<evidence type="ECO:0000313" key="5">
    <source>
        <dbReference type="EMBL" id="SDP11541.1"/>
    </source>
</evidence>
<dbReference type="OrthoDB" id="43862at2"/>
<keyword evidence="6" id="KW-1185">Reference proteome</keyword>
<gene>
    <name evidence="5" type="ORF">SAMN05421677_11233</name>
</gene>
<dbReference type="EMBL" id="FNIZ01000012">
    <property type="protein sequence ID" value="SDP11541.1"/>
    <property type="molecule type" value="Genomic_DNA"/>
</dbReference>
<dbReference type="InterPro" id="IPR013216">
    <property type="entry name" value="Methyltransf_11"/>
</dbReference>
<dbReference type="STRING" id="240303.SAMN05421677_11233"/>
<evidence type="ECO:0000313" key="6">
    <source>
        <dbReference type="Proteomes" id="UP000198860"/>
    </source>
</evidence>
<evidence type="ECO:0000256" key="2">
    <source>
        <dbReference type="ARBA" id="ARBA00022603"/>
    </source>
</evidence>
<keyword evidence="2 5" id="KW-0489">Methyltransferase</keyword>
<dbReference type="SUPFAM" id="SSF53335">
    <property type="entry name" value="S-adenosyl-L-methionine-dependent methyltransferases"/>
    <property type="match status" value="1"/>
</dbReference>
<dbReference type="Pfam" id="PF08241">
    <property type="entry name" value="Methyltransf_11"/>
    <property type="match status" value="1"/>
</dbReference>
<evidence type="ECO:0000259" key="4">
    <source>
        <dbReference type="Pfam" id="PF08241"/>
    </source>
</evidence>
<protein>
    <submittedName>
        <fullName evidence="5">Ubiquinone/menaquinone biosynthesis C-methylase UbiE</fullName>
    </submittedName>
</protein>
<keyword evidence="5" id="KW-0830">Ubiquinone</keyword>
<accession>A0A1H0Q271</accession>
<evidence type="ECO:0000256" key="3">
    <source>
        <dbReference type="ARBA" id="ARBA00022679"/>
    </source>
</evidence>
<name>A0A1H0Q271_HALAD</name>
<dbReference type="GO" id="GO:0008757">
    <property type="term" value="F:S-adenosylmethionine-dependent methyltransferase activity"/>
    <property type="evidence" value="ECO:0007669"/>
    <property type="project" value="InterPro"/>
</dbReference>
<dbReference type="InterPro" id="IPR051052">
    <property type="entry name" value="Diverse_substrate_MTase"/>
</dbReference>
<dbReference type="RefSeq" id="WP_089652861.1">
    <property type="nucleotide sequence ID" value="NZ_FNIZ01000012.1"/>
</dbReference>
<dbReference type="GO" id="GO:0032259">
    <property type="term" value="P:methylation"/>
    <property type="evidence" value="ECO:0007669"/>
    <property type="project" value="UniProtKB-KW"/>
</dbReference>
<comment type="similarity">
    <text evidence="1">Belongs to the methyltransferase superfamily.</text>
</comment>
<evidence type="ECO:0000256" key="1">
    <source>
        <dbReference type="ARBA" id="ARBA00008361"/>
    </source>
</evidence>
<dbReference type="CDD" id="cd02440">
    <property type="entry name" value="AdoMet_MTases"/>
    <property type="match status" value="1"/>
</dbReference>
<sequence>MSDEAKRHVQEVFSKNKQAYVDSSTHKKQSDLDAIIEWLKPSPSDKALDIATGGGHVAKALSLHCGTIFATDLTKDMLQNTARHLNSQQNIEYVVADAEQLPFLDDSFDLVTCRIAPHHFPSPHHFIEEVGRVLKERGKFLMIDNVAPEEDELDKFYNRFEKMRDYSHVRALKISEWEKLFRNNRLTIKKQMIRKKAMPFPDWVRRTLDHEADQKAVEEFFKQAPAEAKHHFSITEENGRVQSFAIDEYMVVVEKHSS</sequence>
<keyword evidence="3" id="KW-0808">Transferase</keyword>
<dbReference type="InterPro" id="IPR029063">
    <property type="entry name" value="SAM-dependent_MTases_sf"/>
</dbReference>
<reference evidence="6" key="1">
    <citation type="submission" date="2016-10" db="EMBL/GenBank/DDBJ databases">
        <authorList>
            <person name="Varghese N."/>
            <person name="Submissions S."/>
        </authorList>
    </citation>
    <scope>NUCLEOTIDE SEQUENCE [LARGE SCALE GENOMIC DNA]</scope>
    <source>
        <strain evidence="6">CGMCC 1.3703</strain>
    </source>
</reference>
<dbReference type="Proteomes" id="UP000198860">
    <property type="component" value="Unassembled WGS sequence"/>
</dbReference>